<dbReference type="Proteomes" id="UP001596378">
    <property type="component" value="Unassembled WGS sequence"/>
</dbReference>
<dbReference type="EMBL" id="JBHTAI010000023">
    <property type="protein sequence ID" value="MFC7152511.1"/>
    <property type="molecule type" value="Genomic_DNA"/>
</dbReference>
<keyword evidence="2" id="KW-1185">Reference proteome</keyword>
<dbReference type="InterPro" id="IPR058600">
    <property type="entry name" value="YhjD-like"/>
</dbReference>
<dbReference type="RefSeq" id="WP_378044044.1">
    <property type="nucleotide sequence ID" value="NZ_JBHMDN010000002.1"/>
</dbReference>
<evidence type="ECO:0000313" key="1">
    <source>
        <dbReference type="EMBL" id="MFC7152511.1"/>
    </source>
</evidence>
<organism evidence="1 2">
    <name type="scientific">Cohnella cellulosilytica</name>
    <dbReference type="NCBI Taxonomy" id="986710"/>
    <lineage>
        <taxon>Bacteria</taxon>
        <taxon>Bacillati</taxon>
        <taxon>Bacillota</taxon>
        <taxon>Bacilli</taxon>
        <taxon>Bacillales</taxon>
        <taxon>Paenibacillaceae</taxon>
        <taxon>Cohnella</taxon>
    </lineage>
</organism>
<name>A0ABW2FH84_9BACL</name>
<reference evidence="2" key="1">
    <citation type="journal article" date="2019" name="Int. J. Syst. Evol. Microbiol.">
        <title>The Global Catalogue of Microorganisms (GCM) 10K type strain sequencing project: providing services to taxonomists for standard genome sequencing and annotation.</title>
        <authorList>
            <consortium name="The Broad Institute Genomics Platform"/>
            <consortium name="The Broad Institute Genome Sequencing Center for Infectious Disease"/>
            <person name="Wu L."/>
            <person name="Ma J."/>
        </authorList>
    </citation>
    <scope>NUCLEOTIDE SEQUENCE [LARGE SCALE GENOMIC DNA]</scope>
    <source>
        <strain evidence="2">KCTC 12907</strain>
    </source>
</reference>
<gene>
    <name evidence="1" type="ORF">ACFQMJ_28580</name>
</gene>
<evidence type="ECO:0000313" key="2">
    <source>
        <dbReference type="Proteomes" id="UP001596378"/>
    </source>
</evidence>
<protein>
    <submittedName>
        <fullName evidence="1">Uncharacterized protein</fullName>
    </submittedName>
</protein>
<proteinExistence type="predicted"/>
<accession>A0ABW2FH84</accession>
<comment type="caution">
    <text evidence="1">The sequence shown here is derived from an EMBL/GenBank/DDBJ whole genome shotgun (WGS) entry which is preliminary data.</text>
</comment>
<sequence>MSKLDRNGRWGGKMLLTEHQEQYEQRNRTAAGKATAEELKLIRDSVLLPHLMTMVQRSLDEVGRSQISMHNVMARFMRMVLDQVSLETFNNRRELKKRNIKILGDDTQDDIVYNRYVCRGYEDKFGMTREVMRAEIGNHLAKAVESILKPTKE</sequence>
<dbReference type="Pfam" id="PF26325">
    <property type="entry name" value="YhjD"/>
    <property type="match status" value="1"/>
</dbReference>